<keyword evidence="1" id="KW-0812">Transmembrane</keyword>
<keyword evidence="4" id="KW-1185">Reference proteome</keyword>
<feature type="transmembrane region" description="Helical" evidence="1">
    <location>
        <begin position="21"/>
        <end position="40"/>
    </location>
</feature>
<evidence type="ECO:0000313" key="3">
    <source>
        <dbReference type="EMBL" id="GAA4408726.1"/>
    </source>
</evidence>
<feature type="transmembrane region" description="Helical" evidence="1">
    <location>
        <begin position="91"/>
        <end position="115"/>
    </location>
</feature>
<feature type="transmembrane region" description="Helical" evidence="1">
    <location>
        <begin position="60"/>
        <end position="79"/>
    </location>
</feature>
<sequence length="241" mass="25129">MSTNPSTSEARPPRATWARRHGFLVLGLALVMLFLAMFAVTAQLRIPLVSDPLPHLESATWPAALLGTLLLVSDVALPVPSSGVMIAHGAAFGLVPGALLSLVGGTGATLTAYVVGGRSRGLVDRLVTDEQQQRGARLLERHGMWAIVATRPVPMLAETVGILAGTSSTMPWWKVTVAAALGNVVPAVAYAATGALALRFVNGLTVFLAVLAVALLVGILSARAGRPRRGRTGQDQHGDIR</sequence>
<evidence type="ECO:0000313" key="4">
    <source>
        <dbReference type="Proteomes" id="UP001500945"/>
    </source>
</evidence>
<dbReference type="Proteomes" id="UP001500945">
    <property type="component" value="Unassembled WGS sequence"/>
</dbReference>
<dbReference type="InterPro" id="IPR032816">
    <property type="entry name" value="VTT_dom"/>
</dbReference>
<dbReference type="EMBL" id="BAABGM010000015">
    <property type="protein sequence ID" value="GAA4408726.1"/>
    <property type="molecule type" value="Genomic_DNA"/>
</dbReference>
<dbReference type="Pfam" id="PF09335">
    <property type="entry name" value="VTT_dom"/>
    <property type="match status" value="1"/>
</dbReference>
<evidence type="ECO:0000256" key="1">
    <source>
        <dbReference type="SAM" id="Phobius"/>
    </source>
</evidence>
<organism evidence="3 4">
    <name type="scientific">Fodinibacter luteus</name>
    <dbReference type="NCBI Taxonomy" id="552064"/>
    <lineage>
        <taxon>Bacteria</taxon>
        <taxon>Bacillati</taxon>
        <taxon>Actinomycetota</taxon>
        <taxon>Actinomycetes</taxon>
        <taxon>Micrococcales</taxon>
        <taxon>Intrasporangiaceae</taxon>
        <taxon>Fodinibacter (ex Wang et al. 2009)</taxon>
    </lineage>
</organism>
<feature type="domain" description="VTT" evidence="2">
    <location>
        <begin position="79"/>
        <end position="195"/>
    </location>
</feature>
<comment type="caution">
    <text evidence="3">The sequence shown here is derived from an EMBL/GenBank/DDBJ whole genome shotgun (WGS) entry which is preliminary data.</text>
</comment>
<proteinExistence type="predicted"/>
<feature type="transmembrane region" description="Helical" evidence="1">
    <location>
        <begin position="204"/>
        <end position="222"/>
    </location>
</feature>
<reference evidence="4" key="1">
    <citation type="journal article" date="2019" name="Int. J. Syst. Evol. Microbiol.">
        <title>The Global Catalogue of Microorganisms (GCM) 10K type strain sequencing project: providing services to taxonomists for standard genome sequencing and annotation.</title>
        <authorList>
            <consortium name="The Broad Institute Genomics Platform"/>
            <consortium name="The Broad Institute Genome Sequencing Center for Infectious Disease"/>
            <person name="Wu L."/>
            <person name="Ma J."/>
        </authorList>
    </citation>
    <scope>NUCLEOTIDE SEQUENCE [LARGE SCALE GENOMIC DNA]</scope>
    <source>
        <strain evidence="4">JCM 17809</strain>
    </source>
</reference>
<keyword evidence="1" id="KW-0472">Membrane</keyword>
<protein>
    <recommendedName>
        <fullName evidence="2">VTT domain-containing protein</fullName>
    </recommendedName>
</protein>
<evidence type="ECO:0000259" key="2">
    <source>
        <dbReference type="Pfam" id="PF09335"/>
    </source>
</evidence>
<feature type="transmembrane region" description="Helical" evidence="1">
    <location>
        <begin position="177"/>
        <end position="198"/>
    </location>
</feature>
<gene>
    <name evidence="3" type="ORF">GCM10023168_26520</name>
</gene>
<keyword evidence="1" id="KW-1133">Transmembrane helix</keyword>
<name>A0ABP8KKF1_9MICO</name>
<accession>A0ABP8KKF1</accession>